<evidence type="ECO:0000313" key="7">
    <source>
        <dbReference type="EMBL" id="KAE9296712.1"/>
    </source>
</evidence>
<dbReference type="AlphaFoldDB" id="A0A6A3EEP3"/>
<dbReference type="EMBL" id="QXGF01001143">
    <property type="protein sequence ID" value="KAE8932224.1"/>
    <property type="molecule type" value="Genomic_DNA"/>
</dbReference>
<evidence type="ECO:0000313" key="12">
    <source>
        <dbReference type="Proteomes" id="UP000440732"/>
    </source>
</evidence>
<organism evidence="1 8">
    <name type="scientific">Phytophthora fragariae</name>
    <dbReference type="NCBI Taxonomy" id="53985"/>
    <lineage>
        <taxon>Eukaryota</taxon>
        <taxon>Sar</taxon>
        <taxon>Stramenopiles</taxon>
        <taxon>Oomycota</taxon>
        <taxon>Peronosporomycetes</taxon>
        <taxon>Peronosporales</taxon>
        <taxon>Peronosporaceae</taxon>
        <taxon>Phytophthora</taxon>
    </lineage>
</organism>
<evidence type="ECO:0000313" key="1">
    <source>
        <dbReference type="EMBL" id="KAE8932224.1"/>
    </source>
</evidence>
<dbReference type="Proteomes" id="UP000488956">
    <property type="component" value="Unassembled WGS sequence"/>
</dbReference>
<evidence type="ECO:0000313" key="3">
    <source>
        <dbReference type="EMBL" id="KAE9094080.1"/>
    </source>
</evidence>
<comment type="caution">
    <text evidence="1">The sequence shown here is derived from an EMBL/GenBank/DDBJ whole genome shotgun (WGS) entry which is preliminary data.</text>
</comment>
<name>A0A6A3EEP3_9STRA</name>
<dbReference type="Proteomes" id="UP000441208">
    <property type="component" value="Unassembled WGS sequence"/>
</dbReference>
<dbReference type="EMBL" id="QXGB01000985">
    <property type="protein sequence ID" value="KAE9199598.1"/>
    <property type="molecule type" value="Genomic_DNA"/>
</dbReference>
<evidence type="ECO:0000313" key="14">
    <source>
        <dbReference type="Proteomes" id="UP000488956"/>
    </source>
</evidence>
<reference evidence="8 9" key="1">
    <citation type="submission" date="2018-08" db="EMBL/GenBank/DDBJ databases">
        <title>Genomic investigation of the strawberry pathogen Phytophthora fragariae indicates pathogenicity is determined by transcriptional variation in three key races.</title>
        <authorList>
            <person name="Adams T.M."/>
            <person name="Armitage A.D."/>
            <person name="Sobczyk M.K."/>
            <person name="Bates H.J."/>
            <person name="Dunwell J.M."/>
            <person name="Nellist C.F."/>
            <person name="Harrison R.J."/>
        </authorList>
    </citation>
    <scope>NUCLEOTIDE SEQUENCE [LARGE SCALE GENOMIC DNA]</scope>
    <source>
        <strain evidence="7 10">A4</strain>
        <strain evidence="6 11">BC-1</strain>
        <strain evidence="5 9">NOV-27</strain>
        <strain evidence="4 12">NOV-5</strain>
        <strain evidence="3 13">NOV-71</strain>
        <strain evidence="1 8">NOV-9</strain>
        <strain evidence="2 14">ONT-3</strain>
    </source>
</reference>
<dbReference type="EMBL" id="QXGA01000937">
    <property type="protein sequence ID" value="KAE9134904.1"/>
    <property type="molecule type" value="Genomic_DNA"/>
</dbReference>
<evidence type="ECO:0000313" key="6">
    <source>
        <dbReference type="EMBL" id="KAE9216969.1"/>
    </source>
</evidence>
<dbReference type="Proteomes" id="UP000440367">
    <property type="component" value="Unassembled WGS sequence"/>
</dbReference>
<dbReference type="Proteomes" id="UP000440732">
    <property type="component" value="Unassembled WGS sequence"/>
</dbReference>
<dbReference type="OrthoDB" id="122840at2759"/>
<gene>
    <name evidence="7" type="ORF">PF001_g16741</name>
    <name evidence="6" type="ORF">PF002_g16931</name>
    <name evidence="5" type="ORF">PF005_g15667</name>
    <name evidence="4" type="ORF">PF006_g14723</name>
    <name evidence="3" type="ORF">PF007_g17893</name>
    <name evidence="1" type="ORF">PF009_g17735</name>
    <name evidence="2" type="ORF">PF010_g22335</name>
</gene>
<evidence type="ECO:0000313" key="2">
    <source>
        <dbReference type="EMBL" id="KAE9080558.1"/>
    </source>
</evidence>
<evidence type="ECO:0000313" key="9">
    <source>
        <dbReference type="Proteomes" id="UP000433483"/>
    </source>
</evidence>
<dbReference type="Proteomes" id="UP000429523">
    <property type="component" value="Unassembled WGS sequence"/>
</dbReference>
<evidence type="ECO:0000313" key="5">
    <source>
        <dbReference type="EMBL" id="KAE9199598.1"/>
    </source>
</evidence>
<evidence type="ECO:0000313" key="11">
    <source>
        <dbReference type="Proteomes" id="UP000440367"/>
    </source>
</evidence>
<dbReference type="Proteomes" id="UP000433483">
    <property type="component" value="Unassembled WGS sequence"/>
</dbReference>
<dbReference type="EMBL" id="QXFX01002114">
    <property type="protein sequence ID" value="KAE9080558.1"/>
    <property type="molecule type" value="Genomic_DNA"/>
</dbReference>
<dbReference type="Proteomes" id="UP000437068">
    <property type="component" value="Unassembled WGS sequence"/>
</dbReference>
<dbReference type="EMBL" id="QXGD01001028">
    <property type="protein sequence ID" value="KAE9216969.1"/>
    <property type="molecule type" value="Genomic_DNA"/>
</dbReference>
<dbReference type="EMBL" id="QXFZ01001244">
    <property type="protein sequence ID" value="KAE9094080.1"/>
    <property type="molecule type" value="Genomic_DNA"/>
</dbReference>
<evidence type="ECO:0000313" key="8">
    <source>
        <dbReference type="Proteomes" id="UP000429523"/>
    </source>
</evidence>
<keyword evidence="9" id="KW-1185">Reference proteome</keyword>
<accession>A0A6A3EEP3</accession>
<dbReference type="EMBL" id="QXGE01001165">
    <property type="protein sequence ID" value="KAE9296712.1"/>
    <property type="molecule type" value="Genomic_DNA"/>
</dbReference>
<proteinExistence type="predicted"/>
<evidence type="ECO:0000313" key="4">
    <source>
        <dbReference type="EMBL" id="KAE9134904.1"/>
    </source>
</evidence>
<sequence length="56" mass="6614">METAVTEATRLSHELAVVVRERDEWKKEAQRQTVLITSFRKVVCTHEAEMREISRQ</sequence>
<evidence type="ECO:0000313" key="10">
    <source>
        <dbReference type="Proteomes" id="UP000437068"/>
    </source>
</evidence>
<evidence type="ECO:0000313" key="13">
    <source>
        <dbReference type="Proteomes" id="UP000441208"/>
    </source>
</evidence>
<protein>
    <submittedName>
        <fullName evidence="1">Uncharacterized protein</fullName>
    </submittedName>
</protein>